<feature type="compositionally biased region" description="Pro residues" evidence="1">
    <location>
        <begin position="378"/>
        <end position="388"/>
    </location>
</feature>
<evidence type="ECO:0000313" key="3">
    <source>
        <dbReference type="EMBL" id="MFD2486008.1"/>
    </source>
</evidence>
<feature type="compositionally biased region" description="Low complexity" evidence="1">
    <location>
        <begin position="84"/>
        <end position="119"/>
    </location>
</feature>
<name>A0ABW5IBB5_9PSEU</name>
<protein>
    <submittedName>
        <fullName evidence="3">Beta strand repeat-containing protein</fullName>
    </submittedName>
</protein>
<evidence type="ECO:0000256" key="1">
    <source>
        <dbReference type="SAM" id="MobiDB-lite"/>
    </source>
</evidence>
<feature type="signal peptide" evidence="2">
    <location>
        <begin position="1"/>
        <end position="28"/>
    </location>
</feature>
<dbReference type="RefSeq" id="WP_344286339.1">
    <property type="nucleotide sequence ID" value="NZ_BAAAHV010000026.1"/>
</dbReference>
<gene>
    <name evidence="3" type="ORF">ACFSUT_37445</name>
</gene>
<feature type="region of interest" description="Disordered" evidence="1">
    <location>
        <begin position="82"/>
        <end position="127"/>
    </location>
</feature>
<feature type="region of interest" description="Disordered" evidence="1">
    <location>
        <begin position="367"/>
        <end position="461"/>
    </location>
</feature>
<proteinExistence type="predicted"/>
<feature type="region of interest" description="Disordered" evidence="1">
    <location>
        <begin position="247"/>
        <end position="277"/>
    </location>
</feature>
<evidence type="ECO:0000256" key="2">
    <source>
        <dbReference type="SAM" id="SignalP"/>
    </source>
</evidence>
<feature type="region of interest" description="Disordered" evidence="1">
    <location>
        <begin position="307"/>
        <end position="331"/>
    </location>
</feature>
<accession>A0ABW5IBB5</accession>
<feature type="compositionally biased region" description="Pro residues" evidence="1">
    <location>
        <begin position="419"/>
        <end position="429"/>
    </location>
</feature>
<feature type="region of interest" description="Disordered" evidence="1">
    <location>
        <begin position="908"/>
        <end position="927"/>
    </location>
</feature>
<feature type="compositionally biased region" description="Low complexity" evidence="1">
    <location>
        <begin position="307"/>
        <end position="321"/>
    </location>
</feature>
<keyword evidence="4" id="KW-1185">Reference proteome</keyword>
<keyword evidence="2" id="KW-0732">Signal</keyword>
<comment type="caution">
    <text evidence="3">The sequence shown here is derived from an EMBL/GenBank/DDBJ whole genome shotgun (WGS) entry which is preliminary data.</text>
</comment>
<feature type="region of interest" description="Disordered" evidence="1">
    <location>
        <begin position="201"/>
        <end position="231"/>
    </location>
</feature>
<reference evidence="4" key="1">
    <citation type="journal article" date="2019" name="Int. J. Syst. Evol. Microbiol.">
        <title>The Global Catalogue of Microorganisms (GCM) 10K type strain sequencing project: providing services to taxonomists for standard genome sequencing and annotation.</title>
        <authorList>
            <consortium name="The Broad Institute Genomics Platform"/>
            <consortium name="The Broad Institute Genome Sequencing Center for Infectious Disease"/>
            <person name="Wu L."/>
            <person name="Ma J."/>
        </authorList>
    </citation>
    <scope>NUCLEOTIDE SEQUENCE [LARGE SCALE GENOMIC DNA]</scope>
    <source>
        <strain evidence="4">CGMCC 4.7638</strain>
    </source>
</reference>
<sequence>MHIWVKRGMQTALVSGGLFVLGTGVASAAESPDAPANPIDAGVTVPIDIGDNVLGTPAGQTKLPGYQGEVSTKTLTNPLQQALKPKTSSAAKPATSAAPAAAKPTQKTAAKAAPSKAAPPSDPLRGNRANAELAVPVQIAGNAFAAGGPAEVDGSNHHQTYRNDHDITTSGAGTPLGGNVVDARWAVPVQFANNAISWAGAARTKGGRAEQTTSTTGSDTTDGRGGTGSGNVLAGQWATPLQVTGNAASWGGSAQTTDSQAHNTTSSGGPISSAGKDGTLAGNVGAAPLAFPWEFNGNAPTWGGVSTVDSSDTTDTVTAGGTKEGINHIPSYVQTNGDRGTGSGNIVQPQGAGIANVASVAAAWAGKSSTGGVHGSPLPDPVPLPGYPFPTGNPLTGGINPAAPTPTGQPTRPDGSPLWPVPIPSPQPVSPAHAPKSASSSKSTVTSGGFSSTSAKDGTGSGNIADAPLAVPAEVFGVAGNWGLESYAGHDNTSDVKSGSGTYSNGNGGKLSGNLVSEPVAASPDVFGSGASWIGNSYGQATNTKNVQAGGYDGTQGNNSEGSGNIVTAPAALPAEVFGVGGSWIGQGVGVADEHKKVTAGGDGNTNDDNGKLSSNVIAAPLSAPTQVFGVGAAWIGRGVGEASNHTDSKAGGDYHGTGALGTVAGNIAQAPISQVTQVDGDGAAWGGYGQGVSDNTTNSRAGGKNLADGRGGTLAGNVVNAPSAGTAGVFGVAPAWIGRVTGDATNNTTSTAGGDTHTAGDRGQLAGDVVSAEALPIAQVFGDSAAWAGMVDGSAVNHTRDTSGGDITSSGTGTSGVVQDVPTSEVAQVFGDSAVWGGVANAYGDNVTHGNSGGHVVTTGQHNQTPVGAVGQTYGVHPALLGQATSIVPENVTQVVDGDTPAQLDLPLSPSALPANGIPTLPGLPG</sequence>
<feature type="region of interest" description="Disordered" evidence="1">
    <location>
        <begin position="146"/>
        <end position="170"/>
    </location>
</feature>
<feature type="compositionally biased region" description="Polar residues" evidence="1">
    <location>
        <begin position="247"/>
        <end position="270"/>
    </location>
</feature>
<dbReference type="Proteomes" id="UP001597542">
    <property type="component" value="Unassembled WGS sequence"/>
</dbReference>
<dbReference type="EMBL" id="JBHUKQ010000019">
    <property type="protein sequence ID" value="MFD2486008.1"/>
    <property type="molecule type" value="Genomic_DNA"/>
</dbReference>
<evidence type="ECO:0000313" key="4">
    <source>
        <dbReference type="Proteomes" id="UP001597542"/>
    </source>
</evidence>
<feature type="compositionally biased region" description="Low complexity" evidence="1">
    <location>
        <begin position="430"/>
        <end position="454"/>
    </location>
</feature>
<organism evidence="3 4">
    <name type="scientific">Amycolatopsis albidoflavus</name>
    <dbReference type="NCBI Taxonomy" id="102226"/>
    <lineage>
        <taxon>Bacteria</taxon>
        <taxon>Bacillati</taxon>
        <taxon>Actinomycetota</taxon>
        <taxon>Actinomycetes</taxon>
        <taxon>Pseudonocardiales</taxon>
        <taxon>Pseudonocardiaceae</taxon>
        <taxon>Amycolatopsis</taxon>
    </lineage>
</organism>
<feature type="chain" id="PRO_5047305847" evidence="2">
    <location>
        <begin position="29"/>
        <end position="927"/>
    </location>
</feature>